<accession>A0A0E9U6Q6</accession>
<reference evidence="1" key="2">
    <citation type="journal article" date="2015" name="Fish Shellfish Immunol.">
        <title>Early steps in the European eel (Anguilla anguilla)-Vibrio vulnificus interaction in the gills: Role of the RtxA13 toxin.</title>
        <authorList>
            <person name="Callol A."/>
            <person name="Pajuelo D."/>
            <person name="Ebbesson L."/>
            <person name="Teles M."/>
            <person name="MacKenzie S."/>
            <person name="Amaro C."/>
        </authorList>
    </citation>
    <scope>NUCLEOTIDE SEQUENCE</scope>
</reference>
<dbReference type="AlphaFoldDB" id="A0A0E9U6Q6"/>
<name>A0A0E9U6Q6_ANGAN</name>
<evidence type="ECO:0000313" key="1">
    <source>
        <dbReference type="EMBL" id="JAH61599.1"/>
    </source>
</evidence>
<proteinExistence type="predicted"/>
<sequence>MIPGNHCLAKLRGSTKLAHSTMKMLKCYPECLNLLLPNYFYCK</sequence>
<organism evidence="1">
    <name type="scientific">Anguilla anguilla</name>
    <name type="common">European freshwater eel</name>
    <name type="synonym">Muraena anguilla</name>
    <dbReference type="NCBI Taxonomy" id="7936"/>
    <lineage>
        <taxon>Eukaryota</taxon>
        <taxon>Metazoa</taxon>
        <taxon>Chordata</taxon>
        <taxon>Craniata</taxon>
        <taxon>Vertebrata</taxon>
        <taxon>Euteleostomi</taxon>
        <taxon>Actinopterygii</taxon>
        <taxon>Neopterygii</taxon>
        <taxon>Teleostei</taxon>
        <taxon>Anguilliformes</taxon>
        <taxon>Anguillidae</taxon>
        <taxon>Anguilla</taxon>
    </lineage>
</organism>
<dbReference type="EMBL" id="GBXM01046978">
    <property type="protein sequence ID" value="JAH61599.1"/>
    <property type="molecule type" value="Transcribed_RNA"/>
</dbReference>
<protein>
    <submittedName>
        <fullName evidence="1">Uncharacterized protein</fullName>
    </submittedName>
</protein>
<reference evidence="1" key="1">
    <citation type="submission" date="2014-11" db="EMBL/GenBank/DDBJ databases">
        <authorList>
            <person name="Amaro Gonzalez C."/>
        </authorList>
    </citation>
    <scope>NUCLEOTIDE SEQUENCE</scope>
</reference>